<reference evidence="2" key="1">
    <citation type="journal article" date="2022" name="Int. J. Mol. Sci.">
        <title>Draft Genome of Tanacetum Coccineum: Genomic Comparison of Closely Related Tanacetum-Family Plants.</title>
        <authorList>
            <person name="Yamashiro T."/>
            <person name="Shiraishi A."/>
            <person name="Nakayama K."/>
            <person name="Satake H."/>
        </authorList>
    </citation>
    <scope>NUCLEOTIDE SEQUENCE</scope>
</reference>
<keyword evidence="3" id="KW-1185">Reference proteome</keyword>
<feature type="compositionally biased region" description="Basic and acidic residues" evidence="1">
    <location>
        <begin position="765"/>
        <end position="790"/>
    </location>
</feature>
<feature type="region of interest" description="Disordered" evidence="1">
    <location>
        <begin position="361"/>
        <end position="449"/>
    </location>
</feature>
<evidence type="ECO:0000256" key="1">
    <source>
        <dbReference type="SAM" id="MobiDB-lite"/>
    </source>
</evidence>
<gene>
    <name evidence="2" type="ORF">Tco_1067113</name>
</gene>
<dbReference type="Proteomes" id="UP001151760">
    <property type="component" value="Unassembled WGS sequence"/>
</dbReference>
<evidence type="ECO:0000313" key="2">
    <source>
        <dbReference type="EMBL" id="GJT85396.1"/>
    </source>
</evidence>
<reference evidence="2" key="2">
    <citation type="submission" date="2022-01" db="EMBL/GenBank/DDBJ databases">
        <authorList>
            <person name="Yamashiro T."/>
            <person name="Shiraishi A."/>
            <person name="Satake H."/>
            <person name="Nakayama K."/>
        </authorList>
    </citation>
    <scope>NUCLEOTIDE SEQUENCE</scope>
</reference>
<feature type="compositionally biased region" description="Low complexity" evidence="1">
    <location>
        <begin position="388"/>
        <end position="397"/>
    </location>
</feature>
<accession>A0ABQ5HBZ3</accession>
<feature type="compositionally biased region" description="Basic and acidic residues" evidence="1">
    <location>
        <begin position="570"/>
        <end position="585"/>
    </location>
</feature>
<feature type="compositionally biased region" description="Polar residues" evidence="1">
    <location>
        <begin position="515"/>
        <end position="526"/>
    </location>
</feature>
<evidence type="ECO:0000313" key="3">
    <source>
        <dbReference type="Proteomes" id="UP001151760"/>
    </source>
</evidence>
<name>A0ABQ5HBZ3_9ASTR</name>
<protein>
    <submittedName>
        <fullName evidence="2">Uncharacterized protein</fullName>
    </submittedName>
</protein>
<comment type="caution">
    <text evidence="2">The sequence shown here is derived from an EMBL/GenBank/DDBJ whole genome shotgun (WGS) entry which is preliminary data.</text>
</comment>
<organism evidence="2 3">
    <name type="scientific">Tanacetum coccineum</name>
    <dbReference type="NCBI Taxonomy" id="301880"/>
    <lineage>
        <taxon>Eukaryota</taxon>
        <taxon>Viridiplantae</taxon>
        <taxon>Streptophyta</taxon>
        <taxon>Embryophyta</taxon>
        <taxon>Tracheophyta</taxon>
        <taxon>Spermatophyta</taxon>
        <taxon>Magnoliopsida</taxon>
        <taxon>eudicotyledons</taxon>
        <taxon>Gunneridae</taxon>
        <taxon>Pentapetalae</taxon>
        <taxon>asterids</taxon>
        <taxon>campanulids</taxon>
        <taxon>Asterales</taxon>
        <taxon>Asteraceae</taxon>
        <taxon>Asteroideae</taxon>
        <taxon>Anthemideae</taxon>
        <taxon>Anthemidinae</taxon>
        <taxon>Tanacetum</taxon>
    </lineage>
</organism>
<feature type="compositionally biased region" description="Basic and acidic residues" evidence="1">
    <location>
        <begin position="593"/>
        <end position="609"/>
    </location>
</feature>
<feature type="region of interest" description="Disordered" evidence="1">
    <location>
        <begin position="765"/>
        <end position="862"/>
    </location>
</feature>
<proteinExistence type="predicted"/>
<sequence>MVDRSKLDEAPLWISVDQTRFRGIRLSLPKSTLRQLSGSFRCLGGTINWGLWYPKDTAMALTAYADADHADNMANENVPAPAPTRFDDQILPFSAWVPIGKSNYVLDLQKKQQNPIFQISFWNTLTQEAVYRFQLDKDWFIMNASLLREALEITPIDQAHQFESPPSSDAIMDFVNALGYPEEIHFVSKMAVNNLYQPWRAILSMINQCLTGKISWFDRPRNPVLQMPWGMITRTKVDYAELMWEEFVQAIQTFFTDKANLGIATKKDKKIKSHVIPYCRFTKLIICHLGRKHNINQRSGSPFNMAEDDHRIGNLKFIPKGEEDEVFGMQITKELITKNIRNATYYNAYMEMVAKHDRKITAEERGKKKSAAKADQSKKPATAKKLKSVPSKQSKPAPAKKPKHVKEKSTKPSPVKKAAKGKVRKVRKGKSSLQLVDEPDEEPQPAPELQVEDEEFNLQRGIQMILESFQAHGQAPVDGVAFREPTSGITQKLPIVEGKGKGIATDEQVAQSLLELQTPKKTSTTDHYIFQRRIPEEAPTGPSTQPEDDTSANIVCDTPSPTDAETGEDVADKVDLEEKTAKVDEGQAGSDPGKTHESRPPPKHTHMEEDQAGPNHGQSHVALAGPNPEPMHEDFVATMYPQVHESLKHPDEENVHLENPISSTGTLSSMKNLDNFTFGDQFIADKSLEDEPRNANMETEVESMVMVPIHQASSSVPPLSTPVIELSTPKPDKTVQGISSKVFTLELWDLPHKINQTVNEAVKEASMKGDNRDEFLAEKDKSRKRCRDDQDPPLPSTKESDQSKKKKQDSDASADEIPIPDVEHISDSEDTGVAHLPKIKTKPDWLKPVPKEDKPETPKPDWVIPLIYLPEPENK</sequence>
<feature type="compositionally biased region" description="Basic residues" evidence="1">
    <location>
        <begin position="417"/>
        <end position="430"/>
    </location>
</feature>
<feature type="compositionally biased region" description="Basic and acidic residues" evidence="1">
    <location>
        <begin position="841"/>
        <end position="859"/>
    </location>
</feature>
<dbReference type="EMBL" id="BQNB010019446">
    <property type="protein sequence ID" value="GJT85396.1"/>
    <property type="molecule type" value="Genomic_DNA"/>
</dbReference>
<feature type="region of interest" description="Disordered" evidence="1">
    <location>
        <begin position="515"/>
        <end position="633"/>
    </location>
</feature>